<dbReference type="Proteomes" id="UP000262939">
    <property type="component" value="Unassembled WGS sequence"/>
</dbReference>
<evidence type="ECO:0000313" key="8">
    <source>
        <dbReference type="EMBL" id="RFU63967.1"/>
    </source>
</evidence>
<comment type="subcellular location">
    <subcellularLocation>
        <location evidence="1">Cell membrane</location>
        <topology evidence="1">Peripheral membrane protein</topology>
    </subcellularLocation>
</comment>
<dbReference type="GO" id="GO:0047355">
    <property type="term" value="F:CDP-glycerol glycerophosphotransferase activity"/>
    <property type="evidence" value="ECO:0007669"/>
    <property type="project" value="InterPro"/>
</dbReference>
<keyword evidence="3" id="KW-1003">Cell membrane</keyword>
<organism evidence="8 9">
    <name type="scientific">Peribacillus glennii</name>
    <dbReference type="NCBI Taxonomy" id="2303991"/>
    <lineage>
        <taxon>Bacteria</taxon>
        <taxon>Bacillati</taxon>
        <taxon>Bacillota</taxon>
        <taxon>Bacilli</taxon>
        <taxon>Bacillales</taxon>
        <taxon>Bacillaceae</taxon>
        <taxon>Peribacillus</taxon>
    </lineage>
</organism>
<evidence type="ECO:0000256" key="6">
    <source>
        <dbReference type="ARBA" id="ARBA00023136"/>
    </source>
</evidence>
<dbReference type="GO" id="GO:0019350">
    <property type="term" value="P:teichoic acid biosynthetic process"/>
    <property type="evidence" value="ECO:0007669"/>
    <property type="project" value="UniProtKB-KW"/>
</dbReference>
<comment type="caution">
    <text evidence="8">The sequence shown here is derived from an EMBL/GenBank/DDBJ whole genome shotgun (WGS) entry which is preliminary data.</text>
</comment>
<keyword evidence="5" id="KW-0777">Teichoic acid biosynthesis</keyword>
<keyword evidence="7" id="KW-1133">Transmembrane helix</keyword>
<dbReference type="InterPro" id="IPR043148">
    <property type="entry name" value="TagF_C"/>
</dbReference>
<dbReference type="PANTHER" id="PTHR37316">
    <property type="entry name" value="TEICHOIC ACID GLYCEROL-PHOSPHATE PRIMASE"/>
    <property type="match status" value="1"/>
</dbReference>
<evidence type="ECO:0000256" key="5">
    <source>
        <dbReference type="ARBA" id="ARBA00022944"/>
    </source>
</evidence>
<feature type="transmembrane region" description="Helical" evidence="7">
    <location>
        <begin position="12"/>
        <end position="30"/>
    </location>
</feature>
<name>A0A372LDB8_9BACI</name>
<gene>
    <name evidence="8" type="ORF">D0466_11000</name>
</gene>
<reference evidence="8 9" key="1">
    <citation type="submission" date="2018-08" db="EMBL/GenBank/DDBJ databases">
        <title>Bacillus chawlae sp. nov., Bacillus glennii sp. nov., and Bacillus saganii sp. nov. Isolated from the Vehicle Assembly Building at Kennedy Space Center where the Viking Spacecraft were Assembled.</title>
        <authorList>
            <person name="Seuylemezian A."/>
            <person name="Vaishampayan P."/>
        </authorList>
    </citation>
    <scope>NUCLEOTIDE SEQUENCE [LARGE SCALE GENOMIC DNA]</scope>
    <source>
        <strain evidence="8 9">V44-8</strain>
    </source>
</reference>
<dbReference type="EMBL" id="QVTD01000005">
    <property type="protein sequence ID" value="RFU63967.1"/>
    <property type="molecule type" value="Genomic_DNA"/>
</dbReference>
<keyword evidence="6 7" id="KW-0472">Membrane</keyword>
<keyword evidence="4" id="KW-0808">Transferase</keyword>
<evidence type="ECO:0000256" key="7">
    <source>
        <dbReference type="SAM" id="Phobius"/>
    </source>
</evidence>
<evidence type="ECO:0008006" key="10">
    <source>
        <dbReference type="Google" id="ProtNLM"/>
    </source>
</evidence>
<dbReference type="PANTHER" id="PTHR37316:SF2">
    <property type="entry name" value="TEICHOIC ACID RIBITOL-PHOSPHATE POLYMERASE TARK"/>
    <property type="match status" value="1"/>
</dbReference>
<dbReference type="InterPro" id="IPR051612">
    <property type="entry name" value="Teichoic_Acid_Biosynth"/>
</dbReference>
<comment type="similarity">
    <text evidence="2">Belongs to the CDP-glycerol glycerophosphotransferase family.</text>
</comment>
<dbReference type="InterPro" id="IPR043149">
    <property type="entry name" value="TagF_N"/>
</dbReference>
<evidence type="ECO:0000256" key="3">
    <source>
        <dbReference type="ARBA" id="ARBA00022475"/>
    </source>
</evidence>
<keyword evidence="9" id="KW-1185">Reference proteome</keyword>
<dbReference type="Gene3D" id="3.40.50.12580">
    <property type="match status" value="1"/>
</dbReference>
<evidence type="ECO:0000256" key="4">
    <source>
        <dbReference type="ARBA" id="ARBA00022679"/>
    </source>
</evidence>
<dbReference type="Pfam" id="PF04464">
    <property type="entry name" value="Glyphos_transf"/>
    <property type="match status" value="1"/>
</dbReference>
<proteinExistence type="inferred from homology"/>
<evidence type="ECO:0000256" key="1">
    <source>
        <dbReference type="ARBA" id="ARBA00004202"/>
    </source>
</evidence>
<protein>
    <recommendedName>
        <fullName evidence="10">CDP-ribitol ribitolphosphotransferase</fullName>
    </recommendedName>
</protein>
<evidence type="ECO:0000256" key="2">
    <source>
        <dbReference type="ARBA" id="ARBA00010488"/>
    </source>
</evidence>
<accession>A0A372LDB8</accession>
<dbReference type="Gene3D" id="3.40.50.11820">
    <property type="match status" value="1"/>
</dbReference>
<keyword evidence="7" id="KW-0812">Transmembrane</keyword>
<sequence length="400" mass="46894">MKGRLFDLRQLKWIPTLAIKGFIILAYRLFSLLFSVKPRKVTFASYRSEELTGNLYYIWKEFSLRHQDYEYTVKLKKFNSSFTGKLAYAIHLIRSCYDLATSRYFIIDDYYFPVYAIKPREETEIIQLWHAAGAFKKFGLSTRGKAFGPSDDYLKHIKVHSNYSRVYVSSSDIVPFYAEAFDMPPQDIFPLGVPRTDYFFDETEVQKAKALFFQKYPELKGRRLILYAPTFRGKSHYQKSFESPIDFGEMKEELGDSYAVLVHLHPYMNAGADFPEHTAGFVYHIHEGFSIEELLVVSDILITDYSSVIFDYSLLERPIAFFAYDLEEYIKERDFYIDYRSEIPGPIFTETTELTRWIQKGAFDIKAVAEFKHRFFDYTDGKASARIVDHLLTGEKRRIG</sequence>
<evidence type="ECO:0000313" key="9">
    <source>
        <dbReference type="Proteomes" id="UP000262939"/>
    </source>
</evidence>
<dbReference type="GO" id="GO:0005886">
    <property type="term" value="C:plasma membrane"/>
    <property type="evidence" value="ECO:0007669"/>
    <property type="project" value="UniProtKB-SubCell"/>
</dbReference>
<dbReference type="AlphaFoldDB" id="A0A372LDB8"/>
<dbReference type="SUPFAM" id="SSF53756">
    <property type="entry name" value="UDP-Glycosyltransferase/glycogen phosphorylase"/>
    <property type="match status" value="1"/>
</dbReference>
<dbReference type="InterPro" id="IPR007554">
    <property type="entry name" value="Glycerophosphate_synth"/>
</dbReference>